<evidence type="ECO:0000256" key="3">
    <source>
        <dbReference type="ARBA" id="ARBA00022448"/>
    </source>
</evidence>
<organism evidence="9 10">
    <name type="scientific">Candidatus Nephthysia bennettiae</name>
    <dbReference type="NCBI Taxonomy" id="3127016"/>
    <lineage>
        <taxon>Bacteria</taxon>
        <taxon>Bacillati</taxon>
        <taxon>Candidatus Dormiibacterota</taxon>
        <taxon>Candidatus Dormibacteria</taxon>
        <taxon>Candidatus Dormibacterales</taxon>
        <taxon>Candidatus Dormibacteraceae</taxon>
        <taxon>Candidatus Nephthysia</taxon>
    </lineage>
</organism>
<gene>
    <name evidence="9" type="ORF">JF922_12110</name>
</gene>
<evidence type="ECO:0000256" key="6">
    <source>
        <dbReference type="ARBA" id="ARBA00022989"/>
    </source>
</evidence>
<evidence type="ECO:0000313" key="10">
    <source>
        <dbReference type="Proteomes" id="UP000612893"/>
    </source>
</evidence>
<keyword evidence="6 8" id="KW-1133">Transmembrane helix</keyword>
<evidence type="ECO:0000313" key="9">
    <source>
        <dbReference type="EMBL" id="MBJ7598812.1"/>
    </source>
</evidence>
<name>A0A934K1K5_9BACT</name>
<comment type="similarity">
    <text evidence="2">Belongs to the autoinducer-2 exporter (AI-2E) (TC 2.A.86) family.</text>
</comment>
<protein>
    <submittedName>
        <fullName evidence="9">AI-2E family transporter</fullName>
    </submittedName>
</protein>
<feature type="transmembrane region" description="Helical" evidence="8">
    <location>
        <begin position="57"/>
        <end position="77"/>
    </location>
</feature>
<feature type="transmembrane region" description="Helical" evidence="8">
    <location>
        <begin position="167"/>
        <end position="187"/>
    </location>
</feature>
<evidence type="ECO:0000256" key="4">
    <source>
        <dbReference type="ARBA" id="ARBA00022475"/>
    </source>
</evidence>
<dbReference type="GO" id="GO:0055085">
    <property type="term" value="P:transmembrane transport"/>
    <property type="evidence" value="ECO:0007669"/>
    <property type="project" value="TreeGrafter"/>
</dbReference>
<comment type="subcellular location">
    <subcellularLocation>
        <location evidence="1">Cell membrane</location>
        <topology evidence="1">Multi-pass membrane protein</topology>
    </subcellularLocation>
</comment>
<keyword evidence="4" id="KW-1003">Cell membrane</keyword>
<dbReference type="InterPro" id="IPR002549">
    <property type="entry name" value="AI-2E-like"/>
</dbReference>
<keyword evidence="10" id="KW-1185">Reference proteome</keyword>
<feature type="transmembrane region" description="Helical" evidence="8">
    <location>
        <begin position="316"/>
        <end position="333"/>
    </location>
</feature>
<reference evidence="9" key="1">
    <citation type="submission" date="2020-10" db="EMBL/GenBank/DDBJ databases">
        <title>Ca. Dormibacterota MAGs.</title>
        <authorList>
            <person name="Montgomery K."/>
        </authorList>
    </citation>
    <scope>NUCLEOTIDE SEQUENCE [LARGE SCALE GENOMIC DNA]</scope>
    <source>
        <strain evidence="9">SC8812_S17_10</strain>
    </source>
</reference>
<dbReference type="AlphaFoldDB" id="A0A934K1K5"/>
<accession>A0A934K1K5</accession>
<evidence type="ECO:0000256" key="1">
    <source>
        <dbReference type="ARBA" id="ARBA00004651"/>
    </source>
</evidence>
<dbReference type="GO" id="GO:0005886">
    <property type="term" value="C:plasma membrane"/>
    <property type="evidence" value="ECO:0007669"/>
    <property type="project" value="UniProtKB-SubCell"/>
</dbReference>
<dbReference type="Proteomes" id="UP000612893">
    <property type="component" value="Unassembled WGS sequence"/>
</dbReference>
<evidence type="ECO:0000256" key="7">
    <source>
        <dbReference type="ARBA" id="ARBA00023136"/>
    </source>
</evidence>
<keyword evidence="5 8" id="KW-0812">Transmembrane</keyword>
<keyword evidence="7 8" id="KW-0472">Membrane</keyword>
<feature type="transmembrane region" description="Helical" evidence="8">
    <location>
        <begin position="267"/>
        <end position="295"/>
    </location>
</feature>
<feature type="transmembrane region" description="Helical" evidence="8">
    <location>
        <begin position="28"/>
        <end position="51"/>
    </location>
</feature>
<evidence type="ECO:0000256" key="5">
    <source>
        <dbReference type="ARBA" id="ARBA00022692"/>
    </source>
</evidence>
<evidence type="ECO:0000256" key="2">
    <source>
        <dbReference type="ARBA" id="ARBA00009773"/>
    </source>
</evidence>
<dbReference type="EMBL" id="JAEKNR010000128">
    <property type="protein sequence ID" value="MBJ7598812.1"/>
    <property type="molecule type" value="Genomic_DNA"/>
</dbReference>
<dbReference type="RefSeq" id="WP_338202018.1">
    <property type="nucleotide sequence ID" value="NZ_JAEKNR010000128.1"/>
</dbReference>
<keyword evidence="3" id="KW-0813">Transport</keyword>
<sequence length="379" mass="39453">MAEQPRPASPARTPPAARTGMTVSMQPVTVRTLVLAGTAILGMALAVWLVWHLLNQVLLVLTAIILAEGLRPGAVLVRRIGLPFWVGIGVMYGVLILAIVVLVTVLSGPVIHDLTLLPTYSAEIIRSINSYVSAFNLTGDRLGQLAGTLIGAAGGFTGRVLEVGGGVATLLADIVSIFLLSITWMAVSGDLRMFVISLFSPRRRGLVGALTTEASRTFAGYVRGVAINMVAIGVLATVACSVLRLPAPLLLGVFAGLCELIPLLGPFLGAVPAVLLGLTISPIHSLIVAAAFLVLQQLESNVLTPVVMKRQTGLRPFSVLVALIAGAALAGIWGALVAVPVGSALQIIVVRVVGPALRSRHERESLSPTEDQVEVAAPT</sequence>
<proteinExistence type="inferred from homology"/>
<comment type="caution">
    <text evidence="9">The sequence shown here is derived from an EMBL/GenBank/DDBJ whole genome shotgun (WGS) entry which is preliminary data.</text>
</comment>
<dbReference type="PANTHER" id="PTHR21716:SF53">
    <property type="entry name" value="PERMEASE PERM-RELATED"/>
    <property type="match status" value="1"/>
</dbReference>
<feature type="transmembrane region" description="Helical" evidence="8">
    <location>
        <begin position="225"/>
        <end position="247"/>
    </location>
</feature>
<dbReference type="Pfam" id="PF01594">
    <property type="entry name" value="AI-2E_transport"/>
    <property type="match status" value="1"/>
</dbReference>
<feature type="transmembrane region" description="Helical" evidence="8">
    <location>
        <begin position="84"/>
        <end position="111"/>
    </location>
</feature>
<dbReference type="PANTHER" id="PTHR21716">
    <property type="entry name" value="TRANSMEMBRANE PROTEIN"/>
    <property type="match status" value="1"/>
</dbReference>
<evidence type="ECO:0000256" key="8">
    <source>
        <dbReference type="SAM" id="Phobius"/>
    </source>
</evidence>